<protein>
    <recommendedName>
        <fullName evidence="2">DUF5777 domain-containing protein</fullName>
    </recommendedName>
</protein>
<dbReference type="EMBL" id="CP042436">
    <property type="protein sequence ID" value="QEC62653.1"/>
    <property type="molecule type" value="Genomic_DNA"/>
</dbReference>
<dbReference type="Pfam" id="PF19089">
    <property type="entry name" value="DUF5777"/>
    <property type="match status" value="1"/>
</dbReference>
<evidence type="ECO:0000259" key="2">
    <source>
        <dbReference type="Pfam" id="PF19089"/>
    </source>
</evidence>
<accession>A0A5B8UUN5</accession>
<proteinExistence type="predicted"/>
<evidence type="ECO:0000313" key="4">
    <source>
        <dbReference type="Proteomes" id="UP000321479"/>
    </source>
</evidence>
<sequence length="323" mass="36091">MKPKINFAKRLLTASACLVSCILTFETAVYAQDTTATTKEAEAPVKAKPVKNTFQSIWLIDNQSVMVPFKGTFEMDIQHRFGTVDKGYSDLWGLYASSNIRIGVGYAPINNLYLGIGLNKYDELWDVSAKYALIKQTPGESPVSITYYGDLSYDTRKDPTKDLFAHQSDRFLSFNQIIIARKFSDKFSLQVAPSITHQNAVNGYYTKNDSTGQTIFEEMKHDHFAVSVSGRYKLGDATAVLVNYDQPITKHATNNPSPNLSFGFEFATSGHTFQIFMGNYSLLNPGKNNLFNTNSAFNYTQADGTKVKGGKFVIGFNITRLWN</sequence>
<keyword evidence="1" id="KW-0732">Signal</keyword>
<dbReference type="OrthoDB" id="1117410at2"/>
<feature type="domain" description="DUF5777" evidence="2">
    <location>
        <begin position="54"/>
        <end position="322"/>
    </location>
</feature>
<name>A0A5B8UUN5_9SPHI</name>
<feature type="signal peptide" evidence="1">
    <location>
        <begin position="1"/>
        <end position="31"/>
    </location>
</feature>
<dbReference type="Proteomes" id="UP000321479">
    <property type="component" value="Chromosome"/>
</dbReference>
<gene>
    <name evidence="3" type="ORF">FRZ54_08655</name>
</gene>
<dbReference type="KEGG" id="mgin:FRZ54_08655"/>
<dbReference type="InterPro" id="IPR045916">
    <property type="entry name" value="DUF5777"/>
</dbReference>
<reference evidence="3 4" key="1">
    <citation type="journal article" date="2017" name="Curr. Microbiol.">
        <title>Mucilaginibacter ginsenosidivorans sp. nov., Isolated from Soil of Ginseng Field.</title>
        <authorList>
            <person name="Kim M.M."/>
            <person name="Siddiqi M.Z."/>
            <person name="Im W.T."/>
        </authorList>
    </citation>
    <scope>NUCLEOTIDE SEQUENCE [LARGE SCALE GENOMIC DNA]</scope>
    <source>
        <strain evidence="3 4">Gsoil 3017</strain>
    </source>
</reference>
<dbReference type="AlphaFoldDB" id="A0A5B8UUN5"/>
<evidence type="ECO:0000256" key="1">
    <source>
        <dbReference type="SAM" id="SignalP"/>
    </source>
</evidence>
<organism evidence="3 4">
    <name type="scientific">Mucilaginibacter ginsenosidivorans</name>
    <dbReference type="NCBI Taxonomy" id="398053"/>
    <lineage>
        <taxon>Bacteria</taxon>
        <taxon>Pseudomonadati</taxon>
        <taxon>Bacteroidota</taxon>
        <taxon>Sphingobacteriia</taxon>
        <taxon>Sphingobacteriales</taxon>
        <taxon>Sphingobacteriaceae</taxon>
        <taxon>Mucilaginibacter</taxon>
    </lineage>
</organism>
<dbReference type="RefSeq" id="WP_147031230.1">
    <property type="nucleotide sequence ID" value="NZ_CP042436.1"/>
</dbReference>
<keyword evidence="4" id="KW-1185">Reference proteome</keyword>
<evidence type="ECO:0000313" key="3">
    <source>
        <dbReference type="EMBL" id="QEC62653.1"/>
    </source>
</evidence>
<feature type="chain" id="PRO_5022671355" description="DUF5777 domain-containing protein" evidence="1">
    <location>
        <begin position="32"/>
        <end position="323"/>
    </location>
</feature>